<name>A0ABV6D2W4_9HYPH</name>
<keyword evidence="5 6" id="KW-0472">Membrane</keyword>
<feature type="transmembrane region" description="Helical" evidence="6">
    <location>
        <begin position="12"/>
        <end position="34"/>
    </location>
</feature>
<proteinExistence type="predicted"/>
<feature type="transmembrane region" description="Helical" evidence="6">
    <location>
        <begin position="309"/>
        <end position="336"/>
    </location>
</feature>
<feature type="transmembrane region" description="Helical" evidence="6">
    <location>
        <begin position="111"/>
        <end position="130"/>
    </location>
</feature>
<reference evidence="7 8" key="1">
    <citation type="submission" date="2024-09" db="EMBL/GenBank/DDBJ databases">
        <authorList>
            <person name="Sun Q."/>
            <person name="Mori K."/>
        </authorList>
    </citation>
    <scope>NUCLEOTIDE SEQUENCE [LARGE SCALE GENOMIC DNA]</scope>
    <source>
        <strain evidence="7 8">CCM 8543</strain>
    </source>
</reference>
<sequence>MAAPASVSPSPAVIVLAVGGLYVAQSVIGGVTWAGLPAVLRERGLALGNVGLLSLIALPWGLKFLWAPVIERFRLPPVGRDRSGEIVMWGGGLSVLGLAVVGFWGPVSLGPVLACLTVVALATATVDIACDGYAVESLPRAQHGWANAAQVGGAYLGSAIGGGLFLVLVAGLGWAPAVWALAVLLVLLGVPFLLRWRATAIATHRPHTPSLAAALRRPDIRRGVLACALYVLAHKTAMMMVGPFLIDAGFDLATVGLVNGAGTLFVGLAAALAGGALVRVCGARAVLVSALGLQAAAFFFFAARHLYPAIPASALIAVAVAGSSGIMALGFVALYAQFMHWSDPRQGGIDFTLFQSTDALVSMVGGVVSGYAAQHLGYGVFFAGAGLLAAAAIPAIALICRPGAGGGVEALYQDRSAAFLPSGESR</sequence>
<keyword evidence="3 6" id="KW-0812">Transmembrane</keyword>
<evidence type="ECO:0000256" key="3">
    <source>
        <dbReference type="ARBA" id="ARBA00022692"/>
    </source>
</evidence>
<evidence type="ECO:0000256" key="2">
    <source>
        <dbReference type="ARBA" id="ARBA00022448"/>
    </source>
</evidence>
<dbReference type="InterPro" id="IPR004752">
    <property type="entry name" value="AmpG_permease/AT-1"/>
</dbReference>
<dbReference type="PANTHER" id="PTHR12778">
    <property type="entry name" value="SOLUTE CARRIER FAMILY 33 ACETYL-COA TRANSPORTER -RELATED"/>
    <property type="match status" value="1"/>
</dbReference>
<feature type="transmembrane region" description="Helical" evidence="6">
    <location>
        <begin position="46"/>
        <end position="66"/>
    </location>
</feature>
<feature type="transmembrane region" description="Helical" evidence="6">
    <location>
        <begin position="224"/>
        <end position="246"/>
    </location>
</feature>
<keyword evidence="4 6" id="KW-1133">Transmembrane helix</keyword>
<dbReference type="InterPro" id="IPR036259">
    <property type="entry name" value="MFS_trans_sf"/>
</dbReference>
<dbReference type="InterPro" id="IPR024371">
    <property type="entry name" value="AcetylCoA_trans_1-like"/>
</dbReference>
<feature type="transmembrane region" description="Helical" evidence="6">
    <location>
        <begin position="285"/>
        <end position="303"/>
    </location>
</feature>
<dbReference type="RefSeq" id="WP_261518866.1">
    <property type="nucleotide sequence ID" value="NZ_JAODNW010000002.1"/>
</dbReference>
<evidence type="ECO:0000256" key="6">
    <source>
        <dbReference type="SAM" id="Phobius"/>
    </source>
</evidence>
<keyword evidence="8" id="KW-1185">Reference proteome</keyword>
<feature type="transmembrane region" description="Helical" evidence="6">
    <location>
        <begin position="378"/>
        <end position="400"/>
    </location>
</feature>
<keyword evidence="2" id="KW-0813">Transport</keyword>
<protein>
    <submittedName>
        <fullName evidence="7">MFS transporter</fullName>
    </submittedName>
</protein>
<feature type="transmembrane region" description="Helical" evidence="6">
    <location>
        <begin position="252"/>
        <end position="278"/>
    </location>
</feature>
<evidence type="ECO:0000313" key="7">
    <source>
        <dbReference type="EMBL" id="MFC0206958.1"/>
    </source>
</evidence>
<feature type="transmembrane region" description="Helical" evidence="6">
    <location>
        <begin position="177"/>
        <end position="196"/>
    </location>
</feature>
<accession>A0ABV6D2W4</accession>
<dbReference type="EMBL" id="JBHLXD010000001">
    <property type="protein sequence ID" value="MFC0206958.1"/>
    <property type="molecule type" value="Genomic_DNA"/>
</dbReference>
<dbReference type="PANTHER" id="PTHR12778:SF10">
    <property type="entry name" value="MAJOR FACILITATOR SUPERFAMILY DOMAIN-CONTAINING PROTEIN 3"/>
    <property type="match status" value="1"/>
</dbReference>
<comment type="subcellular location">
    <subcellularLocation>
        <location evidence="1">Membrane</location>
        <topology evidence="1">Multi-pass membrane protein</topology>
    </subcellularLocation>
</comment>
<evidence type="ECO:0000256" key="5">
    <source>
        <dbReference type="ARBA" id="ARBA00023136"/>
    </source>
</evidence>
<comment type="caution">
    <text evidence="7">The sequence shown here is derived from an EMBL/GenBank/DDBJ whole genome shotgun (WGS) entry which is preliminary data.</text>
</comment>
<gene>
    <name evidence="7" type="ORF">ACFFJ2_00915</name>
</gene>
<evidence type="ECO:0000256" key="4">
    <source>
        <dbReference type="ARBA" id="ARBA00022989"/>
    </source>
</evidence>
<dbReference type="Proteomes" id="UP001589755">
    <property type="component" value="Unassembled WGS sequence"/>
</dbReference>
<feature type="transmembrane region" description="Helical" evidence="6">
    <location>
        <begin position="86"/>
        <end position="105"/>
    </location>
</feature>
<dbReference type="Gene3D" id="1.20.1250.20">
    <property type="entry name" value="MFS general substrate transporter like domains"/>
    <property type="match status" value="2"/>
</dbReference>
<dbReference type="SUPFAM" id="SSF103473">
    <property type="entry name" value="MFS general substrate transporter"/>
    <property type="match status" value="1"/>
</dbReference>
<evidence type="ECO:0000313" key="8">
    <source>
        <dbReference type="Proteomes" id="UP001589755"/>
    </source>
</evidence>
<evidence type="ECO:0000256" key="1">
    <source>
        <dbReference type="ARBA" id="ARBA00004141"/>
    </source>
</evidence>
<dbReference type="Pfam" id="PF13000">
    <property type="entry name" value="Acatn"/>
    <property type="match status" value="1"/>
</dbReference>
<organism evidence="7 8">
    <name type="scientific">Chelativorans intermedius</name>
    <dbReference type="NCBI Taxonomy" id="515947"/>
    <lineage>
        <taxon>Bacteria</taxon>
        <taxon>Pseudomonadati</taxon>
        <taxon>Pseudomonadota</taxon>
        <taxon>Alphaproteobacteria</taxon>
        <taxon>Hyphomicrobiales</taxon>
        <taxon>Phyllobacteriaceae</taxon>
        <taxon>Chelativorans</taxon>
    </lineage>
</organism>
<feature type="transmembrane region" description="Helical" evidence="6">
    <location>
        <begin position="151"/>
        <end position="171"/>
    </location>
</feature>